<feature type="region of interest" description="Disordered" evidence="3">
    <location>
        <begin position="1"/>
        <end position="39"/>
    </location>
</feature>
<dbReference type="Ensembl" id="ENSNMLT00000029854.1">
    <property type="protein sequence ID" value="ENSNMLP00000026714.1"/>
    <property type="gene ID" value="ENSNMLG00000017030.1"/>
</dbReference>
<dbReference type="InterPro" id="IPR027805">
    <property type="entry name" value="Transposase_HTH_dom"/>
</dbReference>
<feature type="region of interest" description="Disordered" evidence="3">
    <location>
        <begin position="85"/>
        <end position="105"/>
    </location>
</feature>
<evidence type="ECO:0000256" key="2">
    <source>
        <dbReference type="ARBA" id="ARBA00022723"/>
    </source>
</evidence>
<reference evidence="6" key="1">
    <citation type="submission" date="2025-08" db="UniProtKB">
        <authorList>
            <consortium name="Ensembl"/>
        </authorList>
    </citation>
    <scope>IDENTIFICATION</scope>
</reference>
<dbReference type="PANTHER" id="PTHR23080">
    <property type="entry name" value="THAP DOMAIN PROTEIN"/>
    <property type="match status" value="1"/>
</dbReference>
<dbReference type="GO" id="GO:0046872">
    <property type="term" value="F:metal ion binding"/>
    <property type="evidence" value="ECO:0007669"/>
    <property type="project" value="UniProtKB-KW"/>
</dbReference>
<evidence type="ECO:0000313" key="6">
    <source>
        <dbReference type="Ensembl" id="ENSNMLP00000026714.1"/>
    </source>
</evidence>
<protein>
    <submittedName>
        <fullName evidence="6">Uncharacterized protein</fullName>
    </submittedName>
</protein>
<evidence type="ECO:0000313" key="7">
    <source>
        <dbReference type="Proteomes" id="UP000694523"/>
    </source>
</evidence>
<dbReference type="InterPro" id="IPR027806">
    <property type="entry name" value="HARBI1_dom"/>
</dbReference>
<keyword evidence="2" id="KW-0479">Metal-binding</keyword>
<evidence type="ECO:0000259" key="5">
    <source>
        <dbReference type="Pfam" id="PF13613"/>
    </source>
</evidence>
<dbReference type="Pfam" id="PF13613">
    <property type="entry name" value="HTH_Tnp_4"/>
    <property type="match status" value="1"/>
</dbReference>
<organism evidence="6 7">
    <name type="scientific">Neogobius melanostomus</name>
    <name type="common">round goby</name>
    <dbReference type="NCBI Taxonomy" id="47308"/>
    <lineage>
        <taxon>Eukaryota</taxon>
        <taxon>Metazoa</taxon>
        <taxon>Chordata</taxon>
        <taxon>Craniata</taxon>
        <taxon>Vertebrata</taxon>
        <taxon>Euteleostomi</taxon>
        <taxon>Actinopterygii</taxon>
        <taxon>Neopterygii</taxon>
        <taxon>Teleostei</taxon>
        <taxon>Neoteleostei</taxon>
        <taxon>Acanthomorphata</taxon>
        <taxon>Gobiaria</taxon>
        <taxon>Gobiiformes</taxon>
        <taxon>Gobioidei</taxon>
        <taxon>Gobiidae</taxon>
        <taxon>Benthophilinae</taxon>
        <taxon>Neogobiini</taxon>
        <taxon>Neogobius</taxon>
    </lineage>
</organism>
<accession>A0A8C6WRK2</accession>
<keyword evidence="7" id="KW-1185">Reference proteome</keyword>
<reference evidence="6" key="2">
    <citation type="submission" date="2025-09" db="UniProtKB">
        <authorList>
            <consortium name="Ensembl"/>
        </authorList>
    </citation>
    <scope>IDENTIFICATION</scope>
</reference>
<dbReference type="PANTHER" id="PTHR23080:SF63">
    <property type="entry name" value="TICK TRANSPOSON"/>
    <property type="match status" value="1"/>
</dbReference>
<evidence type="ECO:0000256" key="3">
    <source>
        <dbReference type="SAM" id="MobiDB-lite"/>
    </source>
</evidence>
<sequence>FPSQGGWVHPPRSGEELSYPGGARGRVATPSRRKEPAEVSRICSRHFVDGQPTPSNPHPSVELGYSAVFKRSRLPPKIRICQTLQKPSSESLESNESSPDPPPSNEPHICGKTCCPSSSLLQDEHGYSSNSTCENCPQNLHACKDELVLVLMKLRLGLTNHFLCNIFSISTGLCSRIVKTYISFMAGQLKALINWPCKRTIQQHMPESMRKKYLRCTIDCTEVFIERPHHLGTAQATWSDYKHHHTIKYLVAISPNGAISFLSKGYGGRSSDRGVVHASGFLRRIDPGDVILADRGFTIGADVARLHAHLEIPPPGSGCTQQTREAVSKTKKVANARIHVERAIGRIKWFAILRRTVPITLVPLLDDIITVCAALSNLRPPLIQNDIN</sequence>
<feature type="compositionally biased region" description="Low complexity" evidence="3">
    <location>
        <begin position="87"/>
        <end position="98"/>
    </location>
</feature>
<evidence type="ECO:0000259" key="4">
    <source>
        <dbReference type="Pfam" id="PF13359"/>
    </source>
</evidence>
<name>A0A8C6WRK2_9GOBI</name>
<feature type="domain" description="DDE Tnp4" evidence="4">
    <location>
        <begin position="218"/>
        <end position="377"/>
    </location>
</feature>
<proteinExistence type="predicted"/>
<evidence type="ECO:0000256" key="1">
    <source>
        <dbReference type="ARBA" id="ARBA00001968"/>
    </source>
</evidence>
<feature type="domain" description="Transposase Helix-turn-helix" evidence="5">
    <location>
        <begin position="140"/>
        <end position="190"/>
    </location>
</feature>
<dbReference type="AlphaFoldDB" id="A0A8C6WRK2"/>
<dbReference type="Proteomes" id="UP000694523">
    <property type="component" value="Unplaced"/>
</dbReference>
<comment type="cofactor">
    <cofactor evidence="1">
        <name>a divalent metal cation</name>
        <dbReference type="ChEBI" id="CHEBI:60240"/>
    </cofactor>
</comment>
<dbReference type="Pfam" id="PF13359">
    <property type="entry name" value="DDE_Tnp_4"/>
    <property type="match status" value="1"/>
</dbReference>